<dbReference type="Gene3D" id="1.25.40.10">
    <property type="entry name" value="Tetratricopeptide repeat domain"/>
    <property type="match status" value="2"/>
</dbReference>
<evidence type="ECO:0000256" key="7">
    <source>
        <dbReference type="ARBA" id="ARBA00034139"/>
    </source>
</evidence>
<dbReference type="GO" id="GO:0005930">
    <property type="term" value="C:axoneme"/>
    <property type="evidence" value="ECO:0007669"/>
    <property type="project" value="UniProtKB-SubCell"/>
</dbReference>
<dbReference type="Ensembl" id="ENSPFOT00000011525.2">
    <property type="protein sequence ID" value="ENSPFOP00000011509.2"/>
    <property type="gene ID" value="ENSPFOG00000011507.2"/>
</dbReference>
<reference evidence="11" key="3">
    <citation type="submission" date="2025-09" db="UniProtKB">
        <authorList>
            <consortium name="Ensembl"/>
        </authorList>
    </citation>
    <scope>IDENTIFICATION</scope>
</reference>
<keyword evidence="3" id="KW-0677">Repeat</keyword>
<reference evidence="12" key="1">
    <citation type="submission" date="2013-10" db="EMBL/GenBank/DDBJ databases">
        <authorList>
            <person name="Schartl M."/>
            <person name="Warren W."/>
        </authorList>
    </citation>
    <scope>NUCLEOTIDE SEQUENCE [LARGE SCALE GENOMIC DNA]</scope>
    <source>
        <strain evidence="12">female</strain>
    </source>
</reference>
<dbReference type="InterPro" id="IPR011990">
    <property type="entry name" value="TPR-like_helical_dom_sf"/>
</dbReference>
<evidence type="ECO:0000256" key="4">
    <source>
        <dbReference type="ARBA" id="ARBA00022803"/>
    </source>
</evidence>
<dbReference type="CTD" id="83538"/>
<dbReference type="STRING" id="48698.ENSPFOP00000011509"/>
<feature type="repeat" description="TPR" evidence="9">
    <location>
        <begin position="431"/>
        <end position="464"/>
    </location>
</feature>
<keyword evidence="2" id="KW-0963">Cytoplasm</keyword>
<name>A0A087Y0F6_POEFO</name>
<dbReference type="FunFam" id="1.25.40.10:FF:000795">
    <property type="entry name" value="Tetratricopeptide repeat protein 25"/>
    <property type="match status" value="1"/>
</dbReference>
<feature type="compositionally biased region" description="Acidic residues" evidence="10">
    <location>
        <begin position="492"/>
        <end position="510"/>
    </location>
</feature>
<evidence type="ECO:0000256" key="8">
    <source>
        <dbReference type="ARBA" id="ARBA00034143"/>
    </source>
</evidence>
<evidence type="ECO:0000256" key="2">
    <source>
        <dbReference type="ARBA" id="ARBA00022490"/>
    </source>
</evidence>
<dbReference type="PANTHER" id="PTHR23040:SF1">
    <property type="entry name" value="OUTER DYNEIN ARM-DOCKING COMPLEX SUBUNIT 4"/>
    <property type="match status" value="1"/>
</dbReference>
<dbReference type="eggNOG" id="KOG1124">
    <property type="taxonomic scope" value="Eukaryota"/>
</dbReference>
<dbReference type="GO" id="GO:0061371">
    <property type="term" value="P:determination of heart left/right asymmetry"/>
    <property type="evidence" value="ECO:0007669"/>
    <property type="project" value="Ensembl"/>
</dbReference>
<dbReference type="KEGG" id="pfor:103142187"/>
<evidence type="ECO:0000256" key="10">
    <source>
        <dbReference type="SAM" id="MobiDB-lite"/>
    </source>
</evidence>
<dbReference type="InterPro" id="IPR040111">
    <property type="entry name" value="ODAD4"/>
</dbReference>
<dbReference type="EMBL" id="AYCK01007252">
    <property type="status" value="NOT_ANNOTATED_CDS"/>
    <property type="molecule type" value="Genomic_DNA"/>
</dbReference>
<dbReference type="PROSITE" id="PS50005">
    <property type="entry name" value="TPR"/>
    <property type="match status" value="3"/>
</dbReference>
<comment type="subcellular location">
    <subcellularLocation>
        <location evidence="1">Cytoplasm</location>
        <location evidence="1">Cytoskeleton</location>
        <location evidence="1">Cilium axoneme</location>
    </subcellularLocation>
</comment>
<dbReference type="GO" id="GO:0060271">
    <property type="term" value="P:cilium assembly"/>
    <property type="evidence" value="ECO:0007669"/>
    <property type="project" value="Ensembl"/>
</dbReference>
<dbReference type="GeneTree" id="ENSGT00390000007911"/>
<dbReference type="OrthoDB" id="10268002at2759"/>
<evidence type="ECO:0000256" key="6">
    <source>
        <dbReference type="ARBA" id="ARBA00023273"/>
    </source>
</evidence>
<protein>
    <recommendedName>
        <fullName evidence="7">Outer dynein arm-docking complex subunit 4</fullName>
    </recommendedName>
    <alternativeName>
        <fullName evidence="8">Tetratricopeptide repeat protein 25</fullName>
    </alternativeName>
</protein>
<evidence type="ECO:0000313" key="12">
    <source>
        <dbReference type="Proteomes" id="UP000028760"/>
    </source>
</evidence>
<keyword evidence="4 9" id="KW-0802">TPR repeat</keyword>
<dbReference type="OMA" id="VMPGCKP"/>
<feature type="repeat" description="TPR" evidence="9">
    <location>
        <begin position="18"/>
        <end position="51"/>
    </location>
</feature>
<keyword evidence="6" id="KW-0966">Cell projection</keyword>
<keyword evidence="5" id="KW-0206">Cytoskeleton</keyword>
<dbReference type="GO" id="GO:0032474">
    <property type="term" value="P:otolith morphogenesis"/>
    <property type="evidence" value="ECO:0007669"/>
    <property type="project" value="Ensembl"/>
</dbReference>
<dbReference type="GeneID" id="103142187"/>
<dbReference type="SUPFAM" id="SSF48452">
    <property type="entry name" value="TPR-like"/>
    <property type="match status" value="2"/>
</dbReference>
<reference evidence="11" key="2">
    <citation type="submission" date="2025-08" db="UniProtKB">
        <authorList>
            <consortium name="Ensembl"/>
        </authorList>
    </citation>
    <scope>IDENTIFICATION</scope>
</reference>
<dbReference type="SMART" id="SM00028">
    <property type="entry name" value="TPR"/>
    <property type="match status" value="7"/>
</dbReference>
<dbReference type="InterPro" id="IPR019734">
    <property type="entry name" value="TPR_rpt"/>
</dbReference>
<proteinExistence type="predicted"/>
<dbReference type="Proteomes" id="UP000028760">
    <property type="component" value="Unassembled WGS sequence"/>
</dbReference>
<evidence type="ECO:0000256" key="1">
    <source>
        <dbReference type="ARBA" id="ARBA00004430"/>
    </source>
</evidence>
<accession>A0A087Y0F6</accession>
<dbReference type="RefSeq" id="XP_007558162.1">
    <property type="nucleotide sequence ID" value="XM_007558100.2"/>
</dbReference>
<evidence type="ECO:0000256" key="9">
    <source>
        <dbReference type="PROSITE-ProRule" id="PRU00339"/>
    </source>
</evidence>
<feature type="repeat" description="TPR" evidence="9">
    <location>
        <begin position="86"/>
        <end position="119"/>
    </location>
</feature>
<dbReference type="AlphaFoldDB" id="A0A087Y0F6"/>
<evidence type="ECO:0000313" key="11">
    <source>
        <dbReference type="Ensembl" id="ENSPFOP00000011509.2"/>
    </source>
</evidence>
<feature type="region of interest" description="Disordered" evidence="10">
    <location>
        <begin position="479"/>
        <end position="518"/>
    </location>
</feature>
<dbReference type="PANTHER" id="PTHR23040">
    <property type="match status" value="1"/>
</dbReference>
<feature type="region of interest" description="Disordered" evidence="10">
    <location>
        <begin position="242"/>
        <end position="261"/>
    </location>
</feature>
<sequence>MASKKKHYTEEDILKSKTSALRADGEWKYRKRNYKQALNSFTAAIELSPKEKRCFVSRSKCYIQLGQFRNALLDAEASLAEDPLFPEGVYQKAEALYYMGEFEFALVFYRRGLKLRPQMVGWRLGIHKAEEAIIGSVGSSSFIKPEVMGDLSYLEEEIGRKQPIAVVQNLTKKDRSPVAMKYERTTRHLLGGFYEHKGFLEKLLKDEDLIKGVTKNGERMGDLLKNCITSLNHCADFWSQEKPISPKETSRQSKPPKPSLNTRKAQYLIKSFDEISRSLAAGNTKASLCKTEDVIKTVQGLTDQDCPIKDEIMCFLHSCMGHAYFDLGELDKAMEYHENDLNLSRQCDVPDAISRALANIGCIYAETKQFEKAIEFWEERIPYIHEGLENTWMLHEIGCCYLELNDPKKARDYGLRSIAVAEEMFDDMWQLRATVLVGQSELKLGNFESSVSFFEKALNLAELENDGMALNAIQKALDEAKEQLQNQQQSSENEEHEENEEEEEEKEEDANEKPETLE</sequence>
<evidence type="ECO:0000256" key="3">
    <source>
        <dbReference type="ARBA" id="ARBA00022737"/>
    </source>
</evidence>
<organism evidence="11 12">
    <name type="scientific">Poecilia formosa</name>
    <name type="common">Amazon molly</name>
    <name type="synonym">Limia formosa</name>
    <dbReference type="NCBI Taxonomy" id="48698"/>
    <lineage>
        <taxon>Eukaryota</taxon>
        <taxon>Metazoa</taxon>
        <taxon>Chordata</taxon>
        <taxon>Craniata</taxon>
        <taxon>Vertebrata</taxon>
        <taxon>Euteleostomi</taxon>
        <taxon>Actinopterygii</taxon>
        <taxon>Neopterygii</taxon>
        <taxon>Teleostei</taxon>
        <taxon>Neoteleostei</taxon>
        <taxon>Acanthomorphata</taxon>
        <taxon>Ovalentaria</taxon>
        <taxon>Atherinomorphae</taxon>
        <taxon>Cyprinodontiformes</taxon>
        <taxon>Poeciliidae</taxon>
        <taxon>Poeciliinae</taxon>
        <taxon>Poecilia</taxon>
    </lineage>
</organism>
<dbReference type="Pfam" id="PF13181">
    <property type="entry name" value="TPR_8"/>
    <property type="match status" value="2"/>
</dbReference>
<keyword evidence="12" id="KW-1185">Reference proteome</keyword>
<evidence type="ECO:0000256" key="5">
    <source>
        <dbReference type="ARBA" id="ARBA00023212"/>
    </source>
</evidence>